<keyword evidence="1" id="KW-0805">Transcription regulation</keyword>
<dbReference type="RefSeq" id="WP_352890732.1">
    <property type="nucleotide sequence ID" value="NZ_JBEPIJ010000025.1"/>
</dbReference>
<keyword evidence="2 4" id="KW-0238">DNA-binding</keyword>
<dbReference type="Gene3D" id="1.10.357.10">
    <property type="entry name" value="Tetracycline Repressor, domain 2"/>
    <property type="match status" value="1"/>
</dbReference>
<accession>A0ABV2ADD3</accession>
<dbReference type="PANTHER" id="PTHR47506">
    <property type="entry name" value="TRANSCRIPTIONAL REGULATORY PROTEIN"/>
    <property type="match status" value="1"/>
</dbReference>
<evidence type="ECO:0000313" key="6">
    <source>
        <dbReference type="EMBL" id="MES0875257.1"/>
    </source>
</evidence>
<gene>
    <name evidence="6" type="ORF">ABSH63_14740</name>
</gene>
<evidence type="ECO:0000256" key="1">
    <source>
        <dbReference type="ARBA" id="ARBA00023015"/>
    </source>
</evidence>
<proteinExistence type="predicted"/>
<evidence type="ECO:0000256" key="3">
    <source>
        <dbReference type="ARBA" id="ARBA00023163"/>
    </source>
</evidence>
<dbReference type="PANTHER" id="PTHR47506:SF6">
    <property type="entry name" value="HTH-TYPE TRANSCRIPTIONAL REPRESSOR NEMR"/>
    <property type="match status" value="1"/>
</dbReference>
<name>A0ABV2ADD3_9GAMM</name>
<dbReference type="PRINTS" id="PR00455">
    <property type="entry name" value="HTHTETR"/>
</dbReference>
<dbReference type="Pfam" id="PF00440">
    <property type="entry name" value="TetR_N"/>
    <property type="match status" value="1"/>
</dbReference>
<dbReference type="SUPFAM" id="SSF46689">
    <property type="entry name" value="Homeodomain-like"/>
    <property type="match status" value="1"/>
</dbReference>
<feature type="domain" description="HTH tetR-type" evidence="5">
    <location>
        <begin position="21"/>
        <end position="81"/>
    </location>
</feature>
<evidence type="ECO:0000259" key="5">
    <source>
        <dbReference type="PROSITE" id="PS50977"/>
    </source>
</evidence>
<protein>
    <submittedName>
        <fullName evidence="6">TetR/AcrR family transcriptional regulator</fullName>
    </submittedName>
</protein>
<feature type="DNA-binding region" description="H-T-H motif" evidence="4">
    <location>
        <begin position="44"/>
        <end position="63"/>
    </location>
</feature>
<dbReference type="InterPro" id="IPR001647">
    <property type="entry name" value="HTH_TetR"/>
</dbReference>
<comment type="caution">
    <text evidence="6">The sequence shown here is derived from an EMBL/GenBank/DDBJ whole genome shotgun (WGS) entry which is preliminary data.</text>
</comment>
<evidence type="ECO:0000256" key="2">
    <source>
        <dbReference type="ARBA" id="ARBA00023125"/>
    </source>
</evidence>
<dbReference type="InterPro" id="IPR009057">
    <property type="entry name" value="Homeodomain-like_sf"/>
</dbReference>
<keyword evidence="3" id="KW-0804">Transcription</keyword>
<reference evidence="6 7" key="1">
    <citation type="submission" date="2024-06" db="EMBL/GenBank/DDBJ databases">
        <authorList>
            <person name="Li Z."/>
            <person name="Jiang Y."/>
        </authorList>
    </citation>
    <scope>NUCLEOTIDE SEQUENCE [LARGE SCALE GENOMIC DNA]</scope>
    <source>
        <strain evidence="6 7">HSW-8</strain>
    </source>
</reference>
<evidence type="ECO:0000313" key="7">
    <source>
        <dbReference type="Proteomes" id="UP001465331"/>
    </source>
</evidence>
<dbReference type="EMBL" id="JBEPIJ010000025">
    <property type="protein sequence ID" value="MES0875257.1"/>
    <property type="molecule type" value="Genomic_DNA"/>
</dbReference>
<organism evidence="6 7">
    <name type="scientific">Sinimarinibacterium thermocellulolyticum</name>
    <dbReference type="NCBI Taxonomy" id="3170016"/>
    <lineage>
        <taxon>Bacteria</taxon>
        <taxon>Pseudomonadati</taxon>
        <taxon>Pseudomonadota</taxon>
        <taxon>Gammaproteobacteria</taxon>
        <taxon>Nevskiales</taxon>
        <taxon>Nevskiaceae</taxon>
        <taxon>Sinimarinibacterium</taxon>
    </lineage>
</organism>
<sequence>MTANPAPRVRKTRLSREEQKAARGQALLAAAWEAFLEKGYEAVTIDEVAERAGYSRMPVYSLFGDKQTLFFELWRSTVTQLEGMLFAAIKPGVPLTRNLRLLAEAIASSGAQDPAANPGERLFFVVQTIALSRPDIAERLEALARKVVDDVAEIVRNSTLAEHERLRAAPEVIAAHLVAQINGLATVQFQTRRRYARSRELTAIFTAIALKDRDE</sequence>
<dbReference type="PROSITE" id="PS50977">
    <property type="entry name" value="HTH_TETR_2"/>
    <property type="match status" value="1"/>
</dbReference>
<keyword evidence="7" id="KW-1185">Reference proteome</keyword>
<evidence type="ECO:0000256" key="4">
    <source>
        <dbReference type="PROSITE-ProRule" id="PRU00335"/>
    </source>
</evidence>
<dbReference type="Proteomes" id="UP001465331">
    <property type="component" value="Unassembled WGS sequence"/>
</dbReference>